<evidence type="ECO:0008006" key="3">
    <source>
        <dbReference type="Google" id="ProtNLM"/>
    </source>
</evidence>
<reference evidence="1 2" key="1">
    <citation type="submission" date="2020-08" db="EMBL/GenBank/DDBJ databases">
        <title>Genomic Encyclopedia of Type Strains, Phase IV (KMG-IV): sequencing the most valuable type-strain genomes for metagenomic binning, comparative biology and taxonomic classification.</title>
        <authorList>
            <person name="Goeker M."/>
        </authorList>
    </citation>
    <scope>NUCLEOTIDE SEQUENCE [LARGE SCALE GENOMIC DNA]</scope>
    <source>
        <strain evidence="1 2">DSM 12252</strain>
    </source>
</reference>
<name>A0A7W7YBF6_9BACT</name>
<gene>
    <name evidence="1" type="ORF">HNQ65_002695</name>
</gene>
<evidence type="ECO:0000313" key="1">
    <source>
        <dbReference type="EMBL" id="MBB5033112.1"/>
    </source>
</evidence>
<dbReference type="AlphaFoldDB" id="A0A7W7YBF6"/>
<dbReference type="RefSeq" id="WP_184340030.1">
    <property type="nucleotide sequence ID" value="NZ_JACHIG010000005.1"/>
</dbReference>
<protein>
    <recommendedName>
        <fullName evidence="3">VanZ-like domain-containing protein</fullName>
    </recommendedName>
</protein>
<keyword evidence="2" id="KW-1185">Reference proteome</keyword>
<dbReference type="EMBL" id="JACHIG010000005">
    <property type="protein sequence ID" value="MBB5033112.1"/>
    <property type="molecule type" value="Genomic_DNA"/>
</dbReference>
<sequence>MPCAEPRPFRCFRDPLFLTGCAAYSANRFLIKPYAAPGFLMFHFNDLWLIPCVLPPVLWLHQRLGLRTPGAPPQMTEIVGHLVFWSLLFEWILPRLIPGSTGDLADVAAYSTGALLAALWWRHHYASCPAATHGSRA</sequence>
<accession>A0A7W7YBF6</accession>
<organism evidence="1 2">
    <name type="scientific">Prosthecobacter vanneervenii</name>
    <dbReference type="NCBI Taxonomy" id="48466"/>
    <lineage>
        <taxon>Bacteria</taxon>
        <taxon>Pseudomonadati</taxon>
        <taxon>Verrucomicrobiota</taxon>
        <taxon>Verrucomicrobiia</taxon>
        <taxon>Verrucomicrobiales</taxon>
        <taxon>Verrucomicrobiaceae</taxon>
        <taxon>Prosthecobacter</taxon>
    </lineage>
</organism>
<dbReference type="Proteomes" id="UP000590740">
    <property type="component" value="Unassembled WGS sequence"/>
</dbReference>
<evidence type="ECO:0000313" key="2">
    <source>
        <dbReference type="Proteomes" id="UP000590740"/>
    </source>
</evidence>
<proteinExistence type="predicted"/>
<comment type="caution">
    <text evidence="1">The sequence shown here is derived from an EMBL/GenBank/DDBJ whole genome shotgun (WGS) entry which is preliminary data.</text>
</comment>